<keyword evidence="3" id="KW-0472">Membrane</keyword>
<feature type="repeat" description="TPR" evidence="2">
    <location>
        <begin position="168"/>
        <end position="201"/>
    </location>
</feature>
<dbReference type="PANTHER" id="PTHR21405:SF0">
    <property type="entry name" value="TETRATRICOPEPTIDE REPEAT PROTEIN 36"/>
    <property type="match status" value="1"/>
</dbReference>
<evidence type="ECO:0000256" key="2">
    <source>
        <dbReference type="PROSITE-ProRule" id="PRU00339"/>
    </source>
</evidence>
<dbReference type="Gene3D" id="1.25.40.10">
    <property type="entry name" value="Tetratricopeptide repeat domain"/>
    <property type="match status" value="1"/>
</dbReference>
<comment type="caution">
    <text evidence="4">The sequence shown here is derived from an EMBL/GenBank/DDBJ whole genome shotgun (WGS) entry which is preliminary data.</text>
</comment>
<dbReference type="PANTHER" id="PTHR21405">
    <property type="entry name" value="CDNA SEQUENCE BC021608"/>
    <property type="match status" value="1"/>
</dbReference>
<dbReference type="PROSITE" id="PS50005">
    <property type="entry name" value="TPR"/>
    <property type="match status" value="1"/>
</dbReference>
<dbReference type="InterPro" id="IPR011990">
    <property type="entry name" value="TPR-like_helical_dom_sf"/>
</dbReference>
<evidence type="ECO:0000256" key="1">
    <source>
        <dbReference type="ARBA" id="ARBA00006995"/>
    </source>
</evidence>
<keyword evidence="2" id="KW-0802">TPR repeat</keyword>
<evidence type="ECO:0000313" key="4">
    <source>
        <dbReference type="EMBL" id="GAA0184629.1"/>
    </source>
</evidence>
<dbReference type="Pfam" id="PF13181">
    <property type="entry name" value="TPR_8"/>
    <property type="match status" value="1"/>
</dbReference>
<dbReference type="Proteomes" id="UP001454036">
    <property type="component" value="Unassembled WGS sequence"/>
</dbReference>
<dbReference type="InterPro" id="IPR019734">
    <property type="entry name" value="TPR_rpt"/>
</dbReference>
<reference evidence="4 5" key="1">
    <citation type="submission" date="2024-01" db="EMBL/GenBank/DDBJ databases">
        <title>The complete chloroplast genome sequence of Lithospermum erythrorhizon: insights into the phylogenetic relationship among Boraginaceae species and the maternal lineages of purple gromwells.</title>
        <authorList>
            <person name="Okada T."/>
            <person name="Watanabe K."/>
        </authorList>
    </citation>
    <scope>NUCLEOTIDE SEQUENCE [LARGE SCALE GENOMIC DNA]</scope>
</reference>
<evidence type="ECO:0000256" key="3">
    <source>
        <dbReference type="SAM" id="Phobius"/>
    </source>
</evidence>
<evidence type="ECO:0000313" key="5">
    <source>
        <dbReference type="Proteomes" id="UP001454036"/>
    </source>
</evidence>
<name>A0AAV3RT62_LITER</name>
<dbReference type="EMBL" id="BAABME010012032">
    <property type="protein sequence ID" value="GAA0184629.1"/>
    <property type="molecule type" value="Genomic_DNA"/>
</dbReference>
<dbReference type="AlphaFoldDB" id="A0AAV3RT62"/>
<keyword evidence="3" id="KW-0812">Transmembrane</keyword>
<organism evidence="4 5">
    <name type="scientific">Lithospermum erythrorhizon</name>
    <name type="common">Purple gromwell</name>
    <name type="synonym">Lithospermum officinale var. erythrorhizon</name>
    <dbReference type="NCBI Taxonomy" id="34254"/>
    <lineage>
        <taxon>Eukaryota</taxon>
        <taxon>Viridiplantae</taxon>
        <taxon>Streptophyta</taxon>
        <taxon>Embryophyta</taxon>
        <taxon>Tracheophyta</taxon>
        <taxon>Spermatophyta</taxon>
        <taxon>Magnoliopsida</taxon>
        <taxon>eudicotyledons</taxon>
        <taxon>Gunneridae</taxon>
        <taxon>Pentapetalae</taxon>
        <taxon>asterids</taxon>
        <taxon>lamiids</taxon>
        <taxon>Boraginales</taxon>
        <taxon>Boraginaceae</taxon>
        <taxon>Boraginoideae</taxon>
        <taxon>Lithospermeae</taxon>
        <taxon>Lithospermum</taxon>
    </lineage>
</organism>
<keyword evidence="5" id="KW-1185">Reference proteome</keyword>
<dbReference type="InterPro" id="IPR038906">
    <property type="entry name" value="TTC36"/>
</dbReference>
<sequence>MGTDVFLQLGILMFTLLIFYSLFSLPRKALSNFRRTTTSATQSHRHFIHAAQLLSKAKSTKSSSLNLLKSSLSEVDKAILINPKDPSSHILKALALEMMGHSTAALRSLDVALSVPVVKRLSSVEKADALIKRAELLVGLGKRRRVEAAVVDLVEAVGLSEEGSGSRAKGFCLLGQCYLIKGLKGEAKKAFEEALLIQPALVPAREGLKKVEL</sequence>
<gene>
    <name evidence="4" type="ORF">LIER_31917</name>
</gene>
<protein>
    <submittedName>
        <fullName evidence="4">Uncharacterized protein</fullName>
    </submittedName>
</protein>
<accession>A0AAV3RT62</accession>
<proteinExistence type="inferred from homology"/>
<feature type="transmembrane region" description="Helical" evidence="3">
    <location>
        <begin position="6"/>
        <end position="25"/>
    </location>
</feature>
<dbReference type="SMART" id="SM00028">
    <property type="entry name" value="TPR"/>
    <property type="match status" value="1"/>
</dbReference>
<dbReference type="SUPFAM" id="SSF48452">
    <property type="entry name" value="TPR-like"/>
    <property type="match status" value="1"/>
</dbReference>
<keyword evidence="3" id="KW-1133">Transmembrane helix</keyword>
<comment type="similarity">
    <text evidence="1">Belongs to the TTC36 family.</text>
</comment>